<feature type="region of interest" description="Disordered" evidence="1">
    <location>
        <begin position="1"/>
        <end position="26"/>
    </location>
</feature>
<feature type="transmembrane region" description="Helical" evidence="2">
    <location>
        <begin position="60"/>
        <end position="82"/>
    </location>
</feature>
<name>A0A6A5BI78_NAEFO</name>
<feature type="region of interest" description="Disordered" evidence="1">
    <location>
        <begin position="204"/>
        <end position="223"/>
    </location>
</feature>
<evidence type="ECO:0000313" key="3">
    <source>
        <dbReference type="EMBL" id="KAF0974466.1"/>
    </source>
</evidence>
<evidence type="ECO:0000313" key="4">
    <source>
        <dbReference type="Proteomes" id="UP000444721"/>
    </source>
</evidence>
<keyword evidence="2" id="KW-1133">Transmembrane helix</keyword>
<dbReference type="RefSeq" id="XP_044559179.1">
    <property type="nucleotide sequence ID" value="XM_044710139.1"/>
</dbReference>
<dbReference type="GeneID" id="68113716"/>
<keyword evidence="4" id="KW-1185">Reference proteome</keyword>
<dbReference type="OrthoDB" id="10498379at2759"/>
<evidence type="ECO:0000256" key="1">
    <source>
        <dbReference type="SAM" id="MobiDB-lite"/>
    </source>
</evidence>
<sequence length="503" mass="56501">MSLTLKQHESDDLHIPLRPSSGDDGDCSCSSSSSLTTRLNQIKHKKHSITRVSFLSFSLISHHLLFLVTLSLNLYCLFHLLLQRVQGFHSFHHDRLDHPSHKSTTNSNHSPFLHSILNIPSTFVYSQQHPEIIDEDGATLLKSKCKSHSSSIHDFYTCVSMGDCLLSTQSYPMKCTTISELPKVFIEPLPHTYYGGGDGGGGVEINNNNNGGGDGGGGGKNDKNNDHTQKLKCKYDSDCMVVYHEKFRWNCCYEQYCEALQSIGMLNNNGDSSSTIRSMNSNSMNIPYNPNDFSSINKEWYGSKQFEICKHSIYSCESKNSIYKSITNSGTHSLQGTNSGTNTLSENTISKDNPNNNNNLLSRNKQCYQTYLNLFGSNSLFIYGENIKLKPYCNTLKQECAFYNTISTNLATGMYNNLFHMMYSMKSFVLVMMMALTLVLACYMILKSEWIGLNLGLNLGLNGCWCCCCLGRLSTTTSTIIKNIENEQEVSMKDYKYTQLKVV</sequence>
<organism evidence="3 4">
    <name type="scientific">Naegleria fowleri</name>
    <name type="common">Brain eating amoeba</name>
    <dbReference type="NCBI Taxonomy" id="5763"/>
    <lineage>
        <taxon>Eukaryota</taxon>
        <taxon>Discoba</taxon>
        <taxon>Heterolobosea</taxon>
        <taxon>Tetramitia</taxon>
        <taxon>Eutetramitia</taxon>
        <taxon>Vahlkampfiidae</taxon>
        <taxon>Naegleria</taxon>
    </lineage>
</organism>
<keyword evidence="2" id="KW-0472">Membrane</keyword>
<feature type="transmembrane region" description="Helical" evidence="2">
    <location>
        <begin position="428"/>
        <end position="446"/>
    </location>
</feature>
<dbReference type="Proteomes" id="UP000444721">
    <property type="component" value="Unassembled WGS sequence"/>
</dbReference>
<feature type="compositionally biased region" description="Gly residues" evidence="1">
    <location>
        <begin position="210"/>
        <end position="219"/>
    </location>
</feature>
<accession>A0A6A5BI78</accession>
<proteinExistence type="predicted"/>
<gene>
    <name evidence="3" type="ORF">FDP41_006498</name>
</gene>
<feature type="compositionally biased region" description="Basic and acidic residues" evidence="1">
    <location>
        <begin position="1"/>
        <end position="15"/>
    </location>
</feature>
<comment type="caution">
    <text evidence="3">The sequence shown here is derived from an EMBL/GenBank/DDBJ whole genome shotgun (WGS) entry which is preliminary data.</text>
</comment>
<keyword evidence="2" id="KW-0812">Transmembrane</keyword>
<feature type="region of interest" description="Disordered" evidence="1">
    <location>
        <begin position="331"/>
        <end position="357"/>
    </location>
</feature>
<evidence type="ECO:0000256" key="2">
    <source>
        <dbReference type="SAM" id="Phobius"/>
    </source>
</evidence>
<dbReference type="VEuPathDB" id="AmoebaDB:FDP41_006498"/>
<reference evidence="3 4" key="1">
    <citation type="journal article" date="2019" name="Sci. Rep.">
        <title>Nanopore sequencing improves the draft genome of the human pathogenic amoeba Naegleria fowleri.</title>
        <authorList>
            <person name="Liechti N."/>
            <person name="Schurch N."/>
            <person name="Bruggmann R."/>
            <person name="Wittwer M."/>
        </authorList>
    </citation>
    <scope>NUCLEOTIDE SEQUENCE [LARGE SCALE GENOMIC DNA]</scope>
    <source>
        <strain evidence="3 4">ATCC 30894</strain>
    </source>
</reference>
<feature type="compositionally biased region" description="Polar residues" evidence="1">
    <location>
        <begin position="331"/>
        <end position="352"/>
    </location>
</feature>
<protein>
    <submittedName>
        <fullName evidence="3">Uncharacterized protein</fullName>
    </submittedName>
</protein>
<dbReference type="AlphaFoldDB" id="A0A6A5BI78"/>
<dbReference type="VEuPathDB" id="AmoebaDB:NfTy_089500"/>
<dbReference type="VEuPathDB" id="AmoebaDB:NF0021760"/>
<dbReference type="EMBL" id="VFQX01000052">
    <property type="protein sequence ID" value="KAF0974466.1"/>
    <property type="molecule type" value="Genomic_DNA"/>
</dbReference>